<sequence>MLKGKMTEEKLKAKYKKYPCPENVGTLKPTRVNQLVWDKIRPATRSRDLKLQRVQQLIMKGIIALGKGAHLVLNFPGLDKGVVHEFFDAVAFMAQGSMELNLTRRELIKPDLSRDFQNLCSNAVPISSELFGDDITKYVKDITESSKMSWKIVRGGSDNRYRPYRGRP</sequence>
<keyword evidence="2" id="KW-1185">Reference proteome</keyword>
<proteinExistence type="predicted"/>
<name>A0A9Q1CQN2_HOLLE</name>
<dbReference type="Proteomes" id="UP001152320">
    <property type="component" value="Chromosome 1"/>
</dbReference>
<protein>
    <submittedName>
        <fullName evidence="1">Uncharacterized protein</fullName>
    </submittedName>
</protein>
<reference evidence="1" key="1">
    <citation type="submission" date="2021-10" db="EMBL/GenBank/DDBJ databases">
        <title>Tropical sea cucumber genome reveals ecological adaptation and Cuvierian tubules defense mechanism.</title>
        <authorList>
            <person name="Chen T."/>
        </authorList>
    </citation>
    <scope>NUCLEOTIDE SEQUENCE</scope>
    <source>
        <strain evidence="1">Nanhai2018</strain>
        <tissue evidence="1">Muscle</tissue>
    </source>
</reference>
<comment type="caution">
    <text evidence="1">The sequence shown here is derived from an EMBL/GenBank/DDBJ whole genome shotgun (WGS) entry which is preliminary data.</text>
</comment>
<evidence type="ECO:0000313" key="1">
    <source>
        <dbReference type="EMBL" id="KAJ8049762.1"/>
    </source>
</evidence>
<gene>
    <name evidence="1" type="ORF">HOLleu_02656</name>
</gene>
<dbReference type="EMBL" id="JAIZAY010000001">
    <property type="protein sequence ID" value="KAJ8049762.1"/>
    <property type="molecule type" value="Genomic_DNA"/>
</dbReference>
<organism evidence="1 2">
    <name type="scientific">Holothuria leucospilota</name>
    <name type="common">Black long sea cucumber</name>
    <name type="synonym">Mertensiothuria leucospilota</name>
    <dbReference type="NCBI Taxonomy" id="206669"/>
    <lineage>
        <taxon>Eukaryota</taxon>
        <taxon>Metazoa</taxon>
        <taxon>Echinodermata</taxon>
        <taxon>Eleutherozoa</taxon>
        <taxon>Echinozoa</taxon>
        <taxon>Holothuroidea</taxon>
        <taxon>Aspidochirotacea</taxon>
        <taxon>Aspidochirotida</taxon>
        <taxon>Holothuriidae</taxon>
        <taxon>Holothuria</taxon>
    </lineage>
</organism>
<dbReference type="PANTHER" id="PTHR34239:SF2">
    <property type="entry name" value="TRANSPOSABLE ELEMENT P TRANSPOSASE_THAP9 CONSERVED DOMAIN-CONTAINING PROTEIN"/>
    <property type="match status" value="1"/>
</dbReference>
<dbReference type="PANTHER" id="PTHR34239">
    <property type="entry name" value="APPLE DOMAIN-CONTAINING PROTEIN"/>
    <property type="match status" value="1"/>
</dbReference>
<evidence type="ECO:0000313" key="2">
    <source>
        <dbReference type="Proteomes" id="UP001152320"/>
    </source>
</evidence>
<dbReference type="OrthoDB" id="5988333at2759"/>
<dbReference type="AlphaFoldDB" id="A0A9Q1CQN2"/>
<accession>A0A9Q1CQN2</accession>